<name>A0A4C1XCN2_EUMVA</name>
<evidence type="ECO:0000313" key="1">
    <source>
        <dbReference type="EMBL" id="GBP60702.1"/>
    </source>
</evidence>
<comment type="caution">
    <text evidence="1">The sequence shown here is derived from an EMBL/GenBank/DDBJ whole genome shotgun (WGS) entry which is preliminary data.</text>
</comment>
<protein>
    <submittedName>
        <fullName evidence="1">Uncharacterized protein</fullName>
    </submittedName>
</protein>
<proteinExistence type="predicted"/>
<dbReference type="EMBL" id="BGZK01000794">
    <property type="protein sequence ID" value="GBP60702.1"/>
    <property type="molecule type" value="Genomic_DNA"/>
</dbReference>
<keyword evidence="2" id="KW-1185">Reference proteome</keyword>
<evidence type="ECO:0000313" key="2">
    <source>
        <dbReference type="Proteomes" id="UP000299102"/>
    </source>
</evidence>
<gene>
    <name evidence="1" type="ORF">EVAR_47440_1</name>
</gene>
<dbReference type="AlphaFoldDB" id="A0A4C1XCN2"/>
<dbReference type="Proteomes" id="UP000299102">
    <property type="component" value="Unassembled WGS sequence"/>
</dbReference>
<sequence length="157" mass="17865">MRYTSSVCERLPSDDVIGMSNNFQCMTRTYNLYERKLKSKQATRFVPQNALSAITRVHRSDDGARRRLQTPHWTGVACHRRRMHFSSGSLLPRSCPADVYEGRRHRASPLDWGLDSWCVTRRYRLSLNPKPVAPPLATPPVPGALVTAARCCRARDP</sequence>
<organism evidence="1 2">
    <name type="scientific">Eumeta variegata</name>
    <name type="common">Bagworm moth</name>
    <name type="synonym">Eumeta japonica</name>
    <dbReference type="NCBI Taxonomy" id="151549"/>
    <lineage>
        <taxon>Eukaryota</taxon>
        <taxon>Metazoa</taxon>
        <taxon>Ecdysozoa</taxon>
        <taxon>Arthropoda</taxon>
        <taxon>Hexapoda</taxon>
        <taxon>Insecta</taxon>
        <taxon>Pterygota</taxon>
        <taxon>Neoptera</taxon>
        <taxon>Endopterygota</taxon>
        <taxon>Lepidoptera</taxon>
        <taxon>Glossata</taxon>
        <taxon>Ditrysia</taxon>
        <taxon>Tineoidea</taxon>
        <taxon>Psychidae</taxon>
        <taxon>Oiketicinae</taxon>
        <taxon>Eumeta</taxon>
    </lineage>
</organism>
<reference evidence="1 2" key="1">
    <citation type="journal article" date="2019" name="Commun. Biol.">
        <title>The bagworm genome reveals a unique fibroin gene that provides high tensile strength.</title>
        <authorList>
            <person name="Kono N."/>
            <person name="Nakamura H."/>
            <person name="Ohtoshi R."/>
            <person name="Tomita M."/>
            <person name="Numata K."/>
            <person name="Arakawa K."/>
        </authorList>
    </citation>
    <scope>NUCLEOTIDE SEQUENCE [LARGE SCALE GENOMIC DNA]</scope>
</reference>
<accession>A0A4C1XCN2</accession>